<keyword evidence="2" id="KW-0472">Membrane</keyword>
<keyword evidence="5" id="KW-1185">Reference proteome</keyword>
<sequence>MPTRYAQRQHIVGSLERTLYQLYAISFFLSPAFLPYLCRTMFQFQFARPRDIEPRLSLRFWFFLIFLFNINSIWVHATEGPVQGRSVVLDFVGQASPPTKLHLLCIDFTIIILNMVLTTIAYETSLQSAMPTDTPDPLLPIPPPPTSSTPLFSADEDDPHKSETLYEPPYVLNLRISHIYRRLRSPAPPPPEQELSSDDLLPLPNTTTPWHLTNTLQVLIRARARARQRARTEADARRERGVEDRDRRTVPGGLDPT</sequence>
<protein>
    <recommendedName>
        <fullName evidence="3">DUF1746 domain-containing protein</fullName>
    </recommendedName>
</protein>
<organism evidence="4 5">
    <name type="scientific">Phanerochaete carnosa (strain HHB-10118-sp)</name>
    <name type="common">White-rot fungus</name>
    <name type="synonym">Peniophora carnosa</name>
    <dbReference type="NCBI Taxonomy" id="650164"/>
    <lineage>
        <taxon>Eukaryota</taxon>
        <taxon>Fungi</taxon>
        <taxon>Dikarya</taxon>
        <taxon>Basidiomycota</taxon>
        <taxon>Agaricomycotina</taxon>
        <taxon>Agaricomycetes</taxon>
        <taxon>Polyporales</taxon>
        <taxon>Phanerochaetaceae</taxon>
        <taxon>Phanerochaete</taxon>
    </lineage>
</organism>
<dbReference type="GO" id="GO:0005783">
    <property type="term" value="C:endoplasmic reticulum"/>
    <property type="evidence" value="ECO:0007669"/>
    <property type="project" value="TreeGrafter"/>
</dbReference>
<dbReference type="GO" id="GO:0032933">
    <property type="term" value="P:SREBP signaling pathway"/>
    <property type="evidence" value="ECO:0007669"/>
    <property type="project" value="InterPro"/>
</dbReference>
<dbReference type="GeneID" id="18917048"/>
<dbReference type="InterPro" id="IPR013715">
    <property type="entry name" value="DUF1746"/>
</dbReference>
<dbReference type="GO" id="GO:0044695">
    <property type="term" value="C:Dsc E3 ubiquitin ligase complex"/>
    <property type="evidence" value="ECO:0007669"/>
    <property type="project" value="InterPro"/>
</dbReference>
<dbReference type="PANTHER" id="PTHR39405">
    <property type="entry name" value="DSC E3 UBIQUITIN LIGASE COMPLEX SUBUNIT 4"/>
    <property type="match status" value="1"/>
</dbReference>
<evidence type="ECO:0000256" key="1">
    <source>
        <dbReference type="SAM" id="MobiDB-lite"/>
    </source>
</evidence>
<dbReference type="HOGENOM" id="CLU_094671_0_0_1"/>
<proteinExistence type="predicted"/>
<keyword evidence="2" id="KW-1133">Transmembrane helix</keyword>
<dbReference type="EMBL" id="JH930473">
    <property type="protein sequence ID" value="EKM54385.1"/>
    <property type="molecule type" value="Genomic_DNA"/>
</dbReference>
<feature type="transmembrane region" description="Helical" evidence="2">
    <location>
        <begin position="20"/>
        <end position="38"/>
    </location>
</feature>
<evidence type="ECO:0000259" key="3">
    <source>
        <dbReference type="Pfam" id="PF08508"/>
    </source>
</evidence>
<feature type="region of interest" description="Disordered" evidence="1">
    <location>
        <begin position="228"/>
        <end position="257"/>
    </location>
</feature>
<dbReference type="AlphaFoldDB" id="K5W5I5"/>
<feature type="domain" description="DUF1746" evidence="3">
    <location>
        <begin position="15"/>
        <end position="116"/>
    </location>
</feature>
<name>K5W5I5_PHACS</name>
<dbReference type="Proteomes" id="UP000008370">
    <property type="component" value="Unassembled WGS sequence"/>
</dbReference>
<dbReference type="OrthoDB" id="5428737at2759"/>
<dbReference type="RefSeq" id="XP_007397079.1">
    <property type="nucleotide sequence ID" value="XM_007397017.1"/>
</dbReference>
<dbReference type="InParanoid" id="K5W5I5"/>
<feature type="compositionally biased region" description="Pro residues" evidence="1">
    <location>
        <begin position="137"/>
        <end position="147"/>
    </location>
</feature>
<dbReference type="InterPro" id="IPR038967">
    <property type="entry name" value="Dsc4-like"/>
</dbReference>
<evidence type="ECO:0000256" key="2">
    <source>
        <dbReference type="SAM" id="Phobius"/>
    </source>
</evidence>
<evidence type="ECO:0000313" key="4">
    <source>
        <dbReference type="EMBL" id="EKM54385.1"/>
    </source>
</evidence>
<dbReference type="KEGG" id="pco:PHACADRAFT_258194"/>
<evidence type="ECO:0000313" key="5">
    <source>
        <dbReference type="Proteomes" id="UP000008370"/>
    </source>
</evidence>
<feature type="transmembrane region" description="Helical" evidence="2">
    <location>
        <begin position="58"/>
        <end position="77"/>
    </location>
</feature>
<dbReference type="Pfam" id="PF08508">
    <property type="entry name" value="DUF1746"/>
    <property type="match status" value="1"/>
</dbReference>
<accession>K5W5I5</accession>
<gene>
    <name evidence="4" type="ORF">PHACADRAFT_258194</name>
</gene>
<feature type="region of interest" description="Disordered" evidence="1">
    <location>
        <begin position="131"/>
        <end position="165"/>
    </location>
</feature>
<feature type="compositionally biased region" description="Basic and acidic residues" evidence="1">
    <location>
        <begin position="230"/>
        <end position="249"/>
    </location>
</feature>
<dbReference type="PANTHER" id="PTHR39405:SF1">
    <property type="entry name" value="DSC E3 UBIQUITIN LIGASE COMPLEX SUBUNIT 4"/>
    <property type="match status" value="1"/>
</dbReference>
<reference evidence="4 5" key="1">
    <citation type="journal article" date="2012" name="BMC Genomics">
        <title>Comparative genomics of the white-rot fungi, Phanerochaete carnosa and P. chrysosporium, to elucidate the genetic basis of the distinct wood types they colonize.</title>
        <authorList>
            <person name="Suzuki H."/>
            <person name="MacDonald J."/>
            <person name="Syed K."/>
            <person name="Salamov A."/>
            <person name="Hori C."/>
            <person name="Aerts A."/>
            <person name="Henrissat B."/>
            <person name="Wiebenga A."/>
            <person name="vanKuyk P.A."/>
            <person name="Barry K."/>
            <person name="Lindquist E."/>
            <person name="LaButti K."/>
            <person name="Lapidus A."/>
            <person name="Lucas S."/>
            <person name="Coutinho P."/>
            <person name="Gong Y."/>
            <person name="Samejima M."/>
            <person name="Mahadevan R."/>
            <person name="Abou-Zaid M."/>
            <person name="de Vries R.P."/>
            <person name="Igarashi K."/>
            <person name="Yadav J.S."/>
            <person name="Grigoriev I.V."/>
            <person name="Master E.R."/>
        </authorList>
    </citation>
    <scope>NUCLEOTIDE SEQUENCE [LARGE SCALE GENOMIC DNA]</scope>
    <source>
        <strain evidence="4 5">HHB-10118-sp</strain>
    </source>
</reference>
<keyword evidence="2" id="KW-0812">Transmembrane</keyword>